<accession>A0A3P7QLJ4</accession>
<dbReference type="Proteomes" id="UP000271889">
    <property type="component" value="Unassembled WGS sequence"/>
</dbReference>
<feature type="region of interest" description="Disordered" evidence="1">
    <location>
        <begin position="63"/>
        <end position="140"/>
    </location>
</feature>
<keyword evidence="3" id="KW-1185">Reference proteome</keyword>
<feature type="compositionally biased region" description="Polar residues" evidence="1">
    <location>
        <begin position="90"/>
        <end position="110"/>
    </location>
</feature>
<name>A0A3P7QLJ4_CYLGO</name>
<feature type="region of interest" description="Disordered" evidence="1">
    <location>
        <begin position="1"/>
        <end position="24"/>
    </location>
</feature>
<evidence type="ECO:0000313" key="3">
    <source>
        <dbReference type="Proteomes" id="UP000271889"/>
    </source>
</evidence>
<evidence type="ECO:0000313" key="2">
    <source>
        <dbReference type="EMBL" id="VDN31836.1"/>
    </source>
</evidence>
<organism evidence="2 3">
    <name type="scientific">Cylicostephanus goldi</name>
    <name type="common">Nematode worm</name>
    <dbReference type="NCBI Taxonomy" id="71465"/>
    <lineage>
        <taxon>Eukaryota</taxon>
        <taxon>Metazoa</taxon>
        <taxon>Ecdysozoa</taxon>
        <taxon>Nematoda</taxon>
        <taxon>Chromadorea</taxon>
        <taxon>Rhabditida</taxon>
        <taxon>Rhabditina</taxon>
        <taxon>Rhabditomorpha</taxon>
        <taxon>Strongyloidea</taxon>
        <taxon>Strongylidae</taxon>
        <taxon>Cylicostephanus</taxon>
    </lineage>
</organism>
<protein>
    <submittedName>
        <fullName evidence="2">Uncharacterized protein</fullName>
    </submittedName>
</protein>
<feature type="compositionally biased region" description="Basic and acidic residues" evidence="1">
    <location>
        <begin position="117"/>
        <end position="134"/>
    </location>
</feature>
<sequence>MLQLQSQSVAEIPSEPRRNGERRKLSEALRLGQPRSYAVQPVHLSSAAHVTDSKTPNRFFTPFELSNGFEPSKTIPPETLKKIDEEDTLGSDQQPQQINRIRSTTESVNETEIPAIIRKDLGLEKRKDGDDKVGAETPDE</sequence>
<gene>
    <name evidence="2" type="ORF">CGOC_LOCUS11943</name>
</gene>
<feature type="compositionally biased region" description="Basic and acidic residues" evidence="1">
    <location>
        <begin position="14"/>
        <end position="24"/>
    </location>
</feature>
<proteinExistence type="predicted"/>
<dbReference type="EMBL" id="UYRV01119674">
    <property type="protein sequence ID" value="VDN31836.1"/>
    <property type="molecule type" value="Genomic_DNA"/>
</dbReference>
<reference evidence="2 3" key="1">
    <citation type="submission" date="2018-11" db="EMBL/GenBank/DDBJ databases">
        <authorList>
            <consortium name="Pathogen Informatics"/>
        </authorList>
    </citation>
    <scope>NUCLEOTIDE SEQUENCE [LARGE SCALE GENOMIC DNA]</scope>
</reference>
<dbReference type="AlphaFoldDB" id="A0A3P7QLJ4"/>
<evidence type="ECO:0000256" key="1">
    <source>
        <dbReference type="SAM" id="MobiDB-lite"/>
    </source>
</evidence>